<keyword evidence="3 4" id="KW-0443">Lipid metabolism</keyword>
<comment type="similarity">
    <text evidence="4">Belongs to the serine esterase family.</text>
</comment>
<keyword evidence="2 4" id="KW-0442">Lipid degradation</keyword>
<keyword evidence="6" id="KW-0472">Membrane</keyword>
<sequence length="499" mass="54127">MIRPFGRRSCRNVSVVLIFSAIVALFFVKMSPLSNPLPSYSGEHQVGIIDVEADCETRVLHPAVFREGGEVALKLESVFFTLFYPATPNPIHSPPNHYWVPRPLSLTAAGYAHLAHVSSSLLRRVFTFGLWLFAGATTIPAHADAALLSRLEHELGGLRDGSAAGRPSLSLLAYGAGLPVVVFSHGMAGMRTSYSHYCGELASRGFVVAAIEHRDGSGPGSVVMKGEGGERDIVHFDREDVVSDPPITFEEFKAAQLAFREAEVEETIRVLRAINEGEGERVLQENPRAEGRGFADWEGRLDTDSVTMAGHSYGATLALQTLRDAPSKNLPIRSAIMFDPGKESGPLNSLITVPTLIINSGSWTSSPASFYGRPHFAVVKAVAQSVLDRGVHAWFLTLLHTAHPSITDAPILQPLLFRLVTGTRLNERLALDAYVGVSYDFLRFVRDGGRRGVLGSGVTSEDGPLGKVGERGVDESGLWEVHVAPEVEEEEGGEEWIET</sequence>
<gene>
    <name evidence="7" type="ORF">BU16DRAFT_623408</name>
</gene>
<dbReference type="InterPro" id="IPR016715">
    <property type="entry name" value="PAF_acetylhydro_eukaryote"/>
</dbReference>
<dbReference type="PANTHER" id="PTHR10272:SF11">
    <property type="entry name" value="PHOSPHOLIPASE-RELATED"/>
    <property type="match status" value="1"/>
</dbReference>
<evidence type="ECO:0000256" key="4">
    <source>
        <dbReference type="PIRNR" id="PIRNR018169"/>
    </source>
</evidence>
<dbReference type="SUPFAM" id="SSF53474">
    <property type="entry name" value="alpha/beta-Hydrolases"/>
    <property type="match status" value="1"/>
</dbReference>
<organism evidence="7 8">
    <name type="scientific">Lophium mytilinum</name>
    <dbReference type="NCBI Taxonomy" id="390894"/>
    <lineage>
        <taxon>Eukaryota</taxon>
        <taxon>Fungi</taxon>
        <taxon>Dikarya</taxon>
        <taxon>Ascomycota</taxon>
        <taxon>Pezizomycotina</taxon>
        <taxon>Dothideomycetes</taxon>
        <taxon>Pleosporomycetidae</taxon>
        <taxon>Mytilinidiales</taxon>
        <taxon>Mytilinidiaceae</taxon>
        <taxon>Lophium</taxon>
    </lineage>
</organism>
<dbReference type="OrthoDB" id="2363873at2759"/>
<feature type="active site" description="Nucleophile" evidence="5">
    <location>
        <position position="312"/>
    </location>
</feature>
<comment type="catalytic activity">
    <reaction evidence="4">
        <text>a 1-O-alkyl-2-acetyl-sn-glycero-3-phosphocholine + H2O = a 1-O-alkyl-sn-glycero-3-phosphocholine + acetate + H(+)</text>
        <dbReference type="Rhea" id="RHEA:17777"/>
        <dbReference type="ChEBI" id="CHEBI:15377"/>
        <dbReference type="ChEBI" id="CHEBI:15378"/>
        <dbReference type="ChEBI" id="CHEBI:30089"/>
        <dbReference type="ChEBI" id="CHEBI:30909"/>
        <dbReference type="ChEBI" id="CHEBI:36707"/>
        <dbReference type="EC" id="3.1.1.47"/>
    </reaction>
</comment>
<feature type="active site" description="Charge relay system" evidence="5">
    <location>
        <position position="339"/>
    </location>
</feature>
<dbReference type="InterPro" id="IPR029058">
    <property type="entry name" value="AB_hydrolase_fold"/>
</dbReference>
<dbReference type="EMBL" id="MU004202">
    <property type="protein sequence ID" value="KAF2488681.1"/>
    <property type="molecule type" value="Genomic_DNA"/>
</dbReference>
<evidence type="ECO:0000256" key="6">
    <source>
        <dbReference type="SAM" id="Phobius"/>
    </source>
</evidence>
<dbReference type="GO" id="GO:0016042">
    <property type="term" value="P:lipid catabolic process"/>
    <property type="evidence" value="ECO:0007669"/>
    <property type="project" value="UniProtKB-KW"/>
</dbReference>
<evidence type="ECO:0000256" key="3">
    <source>
        <dbReference type="ARBA" id="ARBA00023098"/>
    </source>
</evidence>
<dbReference type="PANTHER" id="PTHR10272">
    <property type="entry name" value="PLATELET-ACTIVATING FACTOR ACETYLHYDROLASE"/>
    <property type="match status" value="1"/>
</dbReference>
<dbReference type="AlphaFoldDB" id="A0A6A6Q9B4"/>
<keyword evidence="1 4" id="KW-0378">Hydrolase</keyword>
<keyword evidence="6" id="KW-1133">Transmembrane helix</keyword>
<evidence type="ECO:0000313" key="8">
    <source>
        <dbReference type="Proteomes" id="UP000799750"/>
    </source>
</evidence>
<dbReference type="EC" id="3.1.1.47" evidence="4"/>
<evidence type="ECO:0000256" key="2">
    <source>
        <dbReference type="ARBA" id="ARBA00022963"/>
    </source>
</evidence>
<protein>
    <recommendedName>
        <fullName evidence="4">Putative phospholipase</fullName>
        <ecNumber evidence="4">3.1.1.47</ecNumber>
    </recommendedName>
</protein>
<dbReference type="Gene3D" id="3.40.50.1820">
    <property type="entry name" value="alpha/beta hydrolase"/>
    <property type="match status" value="1"/>
</dbReference>
<evidence type="ECO:0000256" key="5">
    <source>
        <dbReference type="PIRSR" id="PIRSR018169-1"/>
    </source>
</evidence>
<dbReference type="PIRSF" id="PIRSF018169">
    <property type="entry name" value="PAF_acetylhydrolase"/>
    <property type="match status" value="1"/>
</dbReference>
<evidence type="ECO:0000313" key="7">
    <source>
        <dbReference type="EMBL" id="KAF2488681.1"/>
    </source>
</evidence>
<accession>A0A6A6Q9B4</accession>
<dbReference type="Proteomes" id="UP000799750">
    <property type="component" value="Unassembled WGS sequence"/>
</dbReference>
<name>A0A6A6Q9B4_9PEZI</name>
<dbReference type="GO" id="GO:0003847">
    <property type="term" value="F:1-alkyl-2-acetylglycerophosphocholine esterase activity"/>
    <property type="evidence" value="ECO:0007669"/>
    <property type="project" value="UniProtKB-UniRule"/>
</dbReference>
<reference evidence="7" key="1">
    <citation type="journal article" date="2020" name="Stud. Mycol.">
        <title>101 Dothideomycetes genomes: a test case for predicting lifestyles and emergence of pathogens.</title>
        <authorList>
            <person name="Haridas S."/>
            <person name="Albert R."/>
            <person name="Binder M."/>
            <person name="Bloem J."/>
            <person name="Labutti K."/>
            <person name="Salamov A."/>
            <person name="Andreopoulos B."/>
            <person name="Baker S."/>
            <person name="Barry K."/>
            <person name="Bills G."/>
            <person name="Bluhm B."/>
            <person name="Cannon C."/>
            <person name="Castanera R."/>
            <person name="Culley D."/>
            <person name="Daum C."/>
            <person name="Ezra D."/>
            <person name="Gonzalez J."/>
            <person name="Henrissat B."/>
            <person name="Kuo A."/>
            <person name="Liang C."/>
            <person name="Lipzen A."/>
            <person name="Lutzoni F."/>
            <person name="Magnuson J."/>
            <person name="Mondo S."/>
            <person name="Nolan M."/>
            <person name="Ohm R."/>
            <person name="Pangilinan J."/>
            <person name="Park H.-J."/>
            <person name="Ramirez L."/>
            <person name="Alfaro M."/>
            <person name="Sun H."/>
            <person name="Tritt A."/>
            <person name="Yoshinaga Y."/>
            <person name="Zwiers L.-H."/>
            <person name="Turgeon B."/>
            <person name="Goodwin S."/>
            <person name="Spatafora J."/>
            <person name="Crous P."/>
            <person name="Grigoriev I."/>
        </authorList>
    </citation>
    <scope>NUCLEOTIDE SEQUENCE</scope>
    <source>
        <strain evidence="7">CBS 269.34</strain>
    </source>
</reference>
<feature type="active site" description="Charge relay system" evidence="5">
    <location>
        <position position="403"/>
    </location>
</feature>
<feature type="transmembrane region" description="Helical" evidence="6">
    <location>
        <begin position="12"/>
        <end position="30"/>
    </location>
</feature>
<keyword evidence="6" id="KW-0812">Transmembrane</keyword>
<keyword evidence="8" id="KW-1185">Reference proteome</keyword>
<evidence type="ECO:0000256" key="1">
    <source>
        <dbReference type="ARBA" id="ARBA00022801"/>
    </source>
</evidence>
<dbReference type="Pfam" id="PF03403">
    <property type="entry name" value="PAF-AH_p_II"/>
    <property type="match status" value="1"/>
</dbReference>
<proteinExistence type="inferred from homology"/>